<dbReference type="PROSITE" id="PS51257">
    <property type="entry name" value="PROKAR_LIPOPROTEIN"/>
    <property type="match status" value="1"/>
</dbReference>
<feature type="chain" id="PRO_5039163975" evidence="2">
    <location>
        <begin position="25"/>
        <end position="612"/>
    </location>
</feature>
<proteinExistence type="predicted"/>
<dbReference type="AlphaFoldDB" id="A0A1M4XV96"/>
<dbReference type="STRING" id="1121256.SAMN02746089_01081"/>
<organism evidence="4 5">
    <name type="scientific">Caldanaerobius fijiensis DSM 17918</name>
    <dbReference type="NCBI Taxonomy" id="1121256"/>
    <lineage>
        <taxon>Bacteria</taxon>
        <taxon>Bacillati</taxon>
        <taxon>Bacillota</taxon>
        <taxon>Clostridia</taxon>
        <taxon>Thermoanaerobacterales</taxon>
        <taxon>Thermoanaerobacteraceae</taxon>
        <taxon>Caldanaerobius</taxon>
    </lineage>
</organism>
<dbReference type="EMBL" id="FQVH01000009">
    <property type="protein sequence ID" value="SHE97350.1"/>
    <property type="molecule type" value="Genomic_DNA"/>
</dbReference>
<name>A0A1M4XV96_9THEO</name>
<dbReference type="GO" id="GO:1904680">
    <property type="term" value="F:peptide transmembrane transporter activity"/>
    <property type="evidence" value="ECO:0007669"/>
    <property type="project" value="TreeGrafter"/>
</dbReference>
<keyword evidence="2" id="KW-0732">Signal</keyword>
<evidence type="ECO:0000313" key="5">
    <source>
        <dbReference type="Proteomes" id="UP000184088"/>
    </source>
</evidence>
<feature type="region of interest" description="Disordered" evidence="1">
    <location>
        <begin position="27"/>
        <end position="48"/>
    </location>
</feature>
<gene>
    <name evidence="4" type="ORF">SAMN02746089_01081</name>
</gene>
<dbReference type="PANTHER" id="PTHR30290:SF16">
    <property type="entry name" value="OLIGOPEPTIDE ABC TRANSPORTER, PERIPLASMIC OLIGOPEPTIDE-BINDING PROTEIN"/>
    <property type="match status" value="1"/>
</dbReference>
<feature type="compositionally biased region" description="Low complexity" evidence="1">
    <location>
        <begin position="39"/>
        <end position="48"/>
    </location>
</feature>
<dbReference type="InterPro" id="IPR000914">
    <property type="entry name" value="SBP_5_dom"/>
</dbReference>
<dbReference type="GO" id="GO:0042597">
    <property type="term" value="C:periplasmic space"/>
    <property type="evidence" value="ECO:0007669"/>
    <property type="project" value="UniProtKB-ARBA"/>
</dbReference>
<dbReference type="GO" id="GO:0043190">
    <property type="term" value="C:ATP-binding cassette (ABC) transporter complex"/>
    <property type="evidence" value="ECO:0007669"/>
    <property type="project" value="InterPro"/>
</dbReference>
<dbReference type="Gene3D" id="3.90.76.10">
    <property type="entry name" value="Dipeptide-binding Protein, Domain 1"/>
    <property type="match status" value="1"/>
</dbReference>
<dbReference type="Pfam" id="PF00496">
    <property type="entry name" value="SBP_bac_5"/>
    <property type="match status" value="1"/>
</dbReference>
<dbReference type="Proteomes" id="UP000184088">
    <property type="component" value="Unassembled WGS sequence"/>
</dbReference>
<dbReference type="Gene3D" id="3.40.190.10">
    <property type="entry name" value="Periplasmic binding protein-like II"/>
    <property type="match status" value="1"/>
</dbReference>
<accession>A0A1M4XV96</accession>
<evidence type="ECO:0000313" key="4">
    <source>
        <dbReference type="EMBL" id="SHE97350.1"/>
    </source>
</evidence>
<dbReference type="RefSeq" id="WP_073342445.1">
    <property type="nucleotide sequence ID" value="NZ_FQVH01000009.1"/>
</dbReference>
<reference evidence="4 5" key="1">
    <citation type="submission" date="2016-11" db="EMBL/GenBank/DDBJ databases">
        <authorList>
            <person name="Jaros S."/>
            <person name="Januszkiewicz K."/>
            <person name="Wedrychowicz H."/>
        </authorList>
    </citation>
    <scope>NUCLEOTIDE SEQUENCE [LARGE SCALE GENOMIC DNA]</scope>
    <source>
        <strain evidence="4 5">DSM 17918</strain>
    </source>
</reference>
<dbReference type="Gene3D" id="3.10.105.10">
    <property type="entry name" value="Dipeptide-binding Protein, Domain 3"/>
    <property type="match status" value="1"/>
</dbReference>
<feature type="domain" description="Solute-binding protein family 5" evidence="3">
    <location>
        <begin position="99"/>
        <end position="495"/>
    </location>
</feature>
<dbReference type="SUPFAM" id="SSF53850">
    <property type="entry name" value="Periplasmic binding protein-like II"/>
    <property type="match status" value="1"/>
</dbReference>
<dbReference type="PANTHER" id="PTHR30290">
    <property type="entry name" value="PERIPLASMIC BINDING COMPONENT OF ABC TRANSPORTER"/>
    <property type="match status" value="1"/>
</dbReference>
<feature type="signal peptide" evidence="2">
    <location>
        <begin position="1"/>
        <end position="24"/>
    </location>
</feature>
<dbReference type="OrthoDB" id="9796817at2"/>
<dbReference type="GO" id="GO:0015833">
    <property type="term" value="P:peptide transport"/>
    <property type="evidence" value="ECO:0007669"/>
    <property type="project" value="TreeGrafter"/>
</dbReference>
<sequence>MKPLLKRLAVVLSLLMVFSILLSACGTPDQSTVSSGNQKKTTTSKKVASSSKSTFTTSDYFDPPPSIHGNPWAPPGLGGIGEYVFDRLFEYVPFPQPKFIPMLGESFKEEGNKTIISLKKGIVWSDGKPFTSKDVLTSYYMGFMAGWPMWKYVNTIEAPDDYTVVITWRNPGPILSVMAFSNFINAPNHIYGKWADQLAPLTAKRDNQGNLDQATSDAVSKIREDVYKYKPDVTQVVGTGPYVVSNVTASEAILTKNPKFRDAKNVKIDEIRIQRYVSLEAYLSMVMAGRYDGEPHGSTPDVFKQIQQNHPNMKIMWIPEYSQPSMQFNTSKYPVNNPVVRKAIVYAINKKALLDIAEPGTQTPDTYITGLVPSARDIWLGDFLNSLTDYSYNPSKAEELLKGIGWKKGSDGFWRDEKGQLVQLEVASMNSWPIFFLCGDAITNQLNKFGLKTVFKAMELSAYWEYLDTGRAMISFDFRAGIGSYGYPWEAYRNLYVDGAVRLGFRSPKDTKPLDITIKLSNGDVVKPVGLIDELFYTQDVNRQKEIVRKLAQATNEYVPFMPIGEKTAPWKLYNTNLTGYPDDPKAPEWYGGAGMRPIAKLIKLGKFYYKK</sequence>
<evidence type="ECO:0000259" key="3">
    <source>
        <dbReference type="Pfam" id="PF00496"/>
    </source>
</evidence>
<protein>
    <submittedName>
        <fullName evidence="4">Peptide/nickel transport system substrate-binding protein</fullName>
    </submittedName>
</protein>
<dbReference type="CDD" id="cd08509">
    <property type="entry name" value="PBP2_TmCBP_oligosaccharides_like"/>
    <property type="match status" value="1"/>
</dbReference>
<feature type="compositionally biased region" description="Polar residues" evidence="1">
    <location>
        <begin position="28"/>
        <end position="38"/>
    </location>
</feature>
<keyword evidence="5" id="KW-1185">Reference proteome</keyword>
<dbReference type="InterPro" id="IPR039424">
    <property type="entry name" value="SBP_5"/>
</dbReference>
<evidence type="ECO:0000256" key="1">
    <source>
        <dbReference type="SAM" id="MobiDB-lite"/>
    </source>
</evidence>
<evidence type="ECO:0000256" key="2">
    <source>
        <dbReference type="SAM" id="SignalP"/>
    </source>
</evidence>